<protein>
    <submittedName>
        <fullName evidence="2">Uncharacterized protein</fullName>
    </submittedName>
</protein>
<dbReference type="Proteomes" id="UP000823749">
    <property type="component" value="Chromosome 10"/>
</dbReference>
<feature type="region of interest" description="Disordered" evidence="1">
    <location>
        <begin position="58"/>
        <end position="77"/>
    </location>
</feature>
<comment type="caution">
    <text evidence="2">The sequence shown here is derived from an EMBL/GenBank/DDBJ whole genome shotgun (WGS) entry which is preliminary data.</text>
</comment>
<gene>
    <name evidence="2" type="ORF">RHGRI_030046</name>
</gene>
<proteinExistence type="predicted"/>
<keyword evidence="3" id="KW-1185">Reference proteome</keyword>
<evidence type="ECO:0000313" key="2">
    <source>
        <dbReference type="EMBL" id="KAG5529515.1"/>
    </source>
</evidence>
<sequence length="151" mass="16219">MGCQESDFGCEKHSGRSQQQQQGICPACLRERLLYVASIQSCTTSSSCSSSPWLPPCYSPASTSSSACASPPHRRRASDFSCSIGFIIGEGTGGGNNGLSKSRSVAFAANAAGRKKKGGFWSKLLRLPGKRTKEAFGHSRNFKEGFECYNY</sequence>
<dbReference type="PANTHER" id="PTHR34046">
    <property type="entry name" value="OS06G0218800 PROTEIN"/>
    <property type="match status" value="1"/>
</dbReference>
<dbReference type="AlphaFoldDB" id="A0AAV6IRX4"/>
<name>A0AAV6IRX4_9ERIC</name>
<evidence type="ECO:0000256" key="1">
    <source>
        <dbReference type="SAM" id="MobiDB-lite"/>
    </source>
</evidence>
<evidence type="ECO:0000313" key="3">
    <source>
        <dbReference type="Proteomes" id="UP000823749"/>
    </source>
</evidence>
<accession>A0AAV6IRX4</accession>
<organism evidence="2 3">
    <name type="scientific">Rhododendron griersonianum</name>
    <dbReference type="NCBI Taxonomy" id="479676"/>
    <lineage>
        <taxon>Eukaryota</taxon>
        <taxon>Viridiplantae</taxon>
        <taxon>Streptophyta</taxon>
        <taxon>Embryophyta</taxon>
        <taxon>Tracheophyta</taxon>
        <taxon>Spermatophyta</taxon>
        <taxon>Magnoliopsida</taxon>
        <taxon>eudicotyledons</taxon>
        <taxon>Gunneridae</taxon>
        <taxon>Pentapetalae</taxon>
        <taxon>asterids</taxon>
        <taxon>Ericales</taxon>
        <taxon>Ericaceae</taxon>
        <taxon>Ericoideae</taxon>
        <taxon>Rhodoreae</taxon>
        <taxon>Rhododendron</taxon>
    </lineage>
</organism>
<dbReference type="PANTHER" id="PTHR34046:SF19">
    <property type="entry name" value="RAPIDLY ELICITED PROTEIN, PUTATIVE-RELATED"/>
    <property type="match status" value="1"/>
</dbReference>
<feature type="compositionally biased region" description="Low complexity" evidence="1">
    <location>
        <begin position="59"/>
        <end position="71"/>
    </location>
</feature>
<dbReference type="EMBL" id="JACTNZ010000010">
    <property type="protein sequence ID" value="KAG5529515.1"/>
    <property type="molecule type" value="Genomic_DNA"/>
</dbReference>
<reference evidence="2" key="1">
    <citation type="submission" date="2020-08" db="EMBL/GenBank/DDBJ databases">
        <title>Plant Genome Project.</title>
        <authorList>
            <person name="Zhang R.-G."/>
        </authorList>
    </citation>
    <scope>NUCLEOTIDE SEQUENCE</scope>
    <source>
        <strain evidence="2">WSP0</strain>
        <tissue evidence="2">Leaf</tissue>
    </source>
</reference>